<dbReference type="GeneID" id="78341964"/>
<keyword evidence="3" id="KW-1185">Reference proteome</keyword>
<dbReference type="Gene3D" id="3.90.550.10">
    <property type="entry name" value="Spore Coat Polysaccharide Biosynthesis Protein SpsA, Chain A"/>
    <property type="match status" value="1"/>
</dbReference>
<accession>A0A4Y1WSU2</accession>
<evidence type="ECO:0000313" key="3">
    <source>
        <dbReference type="Proteomes" id="UP000318946"/>
    </source>
</evidence>
<dbReference type="EMBL" id="AP019735">
    <property type="protein sequence ID" value="BBL03932.1"/>
    <property type="molecule type" value="Genomic_DNA"/>
</dbReference>
<protein>
    <recommendedName>
        <fullName evidence="1">Streptomycin biosynthesis protein StrF domain-containing protein</fullName>
    </recommendedName>
</protein>
<dbReference type="InterPro" id="IPR059123">
    <property type="entry name" value="StrF_dom"/>
</dbReference>
<dbReference type="RefSeq" id="WP_162502280.1">
    <property type="nucleotide sequence ID" value="NZ_AP019735.1"/>
</dbReference>
<dbReference type="AlphaFoldDB" id="A0A4Y1WSU2"/>
<gene>
    <name evidence="2" type="ORF">A5CBH24_12450</name>
</gene>
<dbReference type="Pfam" id="PF13712">
    <property type="entry name" value="Glyco_tranf_2_5"/>
    <property type="match status" value="1"/>
</dbReference>
<proteinExistence type="predicted"/>
<organism evidence="2 3">
    <name type="scientific">Alistipes communis</name>
    <dbReference type="NCBI Taxonomy" id="2585118"/>
    <lineage>
        <taxon>Bacteria</taxon>
        <taxon>Pseudomonadati</taxon>
        <taxon>Bacteroidota</taxon>
        <taxon>Bacteroidia</taxon>
        <taxon>Bacteroidales</taxon>
        <taxon>Rikenellaceae</taxon>
        <taxon>Alistipes</taxon>
    </lineage>
</organism>
<feature type="domain" description="Streptomycin biosynthesis protein StrF" evidence="1">
    <location>
        <begin position="47"/>
        <end position="190"/>
    </location>
</feature>
<sequence length="296" mass="33255">MDAPRFTLICCSVDPAAAEALRRNVAATIGEPFEFDVWDNRGRNVGLCDVYDRCAERSGGEYLCFVHEDVRFLTEGWGARLAAKLCEPDCGVIGFAGSVLKLRRTTAWLHGVGDMRANYVQYHGGGRHLHAKNPGGTDFSPVVTLDGMCLVVRRDVWAATPFDGRTFPGFHCYDLDFTTAVFAAGRRNYVCNTVLVEHFSAGAYSYGWLEALETYHRKWAGRLPLGVEPLDGARLADLDRRAEAYFLKLLCQKRLFGACPFRRIVRYIRAYPGRAASWALPFKYLKYHVKSLVRHG</sequence>
<reference evidence="3" key="1">
    <citation type="submission" date="2019-06" db="EMBL/GenBank/DDBJ databases">
        <title>Alistipes onderdonkii subsp. vulgaris subsp. nov., Alistipes dispar sp. nov. and Alistipes communis sp. nov., isolated from human faeces, and creation of Alistipes onderdonkii subsp. onderdonkii subsp. nov.</title>
        <authorList>
            <person name="Sakamoto M."/>
            <person name="Ikeyama N."/>
            <person name="Ogata Y."/>
            <person name="Suda W."/>
            <person name="Iino T."/>
            <person name="Hattori M."/>
            <person name="Ohkuma M."/>
        </authorList>
    </citation>
    <scope>NUCLEOTIDE SEQUENCE [LARGE SCALE GENOMIC DNA]</scope>
    <source>
        <strain evidence="3">5CBH24</strain>
    </source>
</reference>
<dbReference type="SUPFAM" id="SSF53448">
    <property type="entry name" value="Nucleotide-diphospho-sugar transferases"/>
    <property type="match status" value="1"/>
</dbReference>
<dbReference type="Proteomes" id="UP000318946">
    <property type="component" value="Chromosome"/>
</dbReference>
<evidence type="ECO:0000259" key="1">
    <source>
        <dbReference type="Pfam" id="PF13712"/>
    </source>
</evidence>
<evidence type="ECO:0000313" key="2">
    <source>
        <dbReference type="EMBL" id="BBL03932.1"/>
    </source>
</evidence>
<name>A0A4Y1WSU2_9BACT</name>
<dbReference type="KEGG" id="acou:A5CBH24_12450"/>
<dbReference type="InterPro" id="IPR029044">
    <property type="entry name" value="Nucleotide-diphossugar_trans"/>
</dbReference>